<feature type="compositionally biased region" description="Polar residues" evidence="6">
    <location>
        <begin position="310"/>
        <end position="324"/>
    </location>
</feature>
<accession>A0A1S9DBL9</accession>
<comment type="caution">
    <text evidence="9">The sequence shown here is derived from an EMBL/GenBank/DDBJ whole genome shotgun (WGS) entry which is preliminary data.</text>
</comment>
<comment type="subcellular location">
    <subcellularLocation>
        <location evidence="1">Membrane</location>
        <topology evidence="1">Multi-pass membrane protein</topology>
    </subcellularLocation>
</comment>
<feature type="transmembrane region" description="Helical" evidence="7">
    <location>
        <begin position="170"/>
        <end position="192"/>
    </location>
</feature>
<dbReference type="InterPro" id="IPR052337">
    <property type="entry name" value="SAT4-like"/>
</dbReference>
<keyword evidence="4 7" id="KW-0472">Membrane</keyword>
<evidence type="ECO:0000256" key="5">
    <source>
        <dbReference type="ARBA" id="ARBA00038359"/>
    </source>
</evidence>
<evidence type="ECO:0000256" key="2">
    <source>
        <dbReference type="ARBA" id="ARBA00022692"/>
    </source>
</evidence>
<dbReference type="PANTHER" id="PTHR33048:SF47">
    <property type="entry name" value="INTEGRAL MEMBRANE PROTEIN-RELATED"/>
    <property type="match status" value="1"/>
</dbReference>
<feature type="region of interest" description="Disordered" evidence="6">
    <location>
        <begin position="306"/>
        <end position="326"/>
    </location>
</feature>
<evidence type="ECO:0000256" key="7">
    <source>
        <dbReference type="SAM" id="Phobius"/>
    </source>
</evidence>
<evidence type="ECO:0000256" key="1">
    <source>
        <dbReference type="ARBA" id="ARBA00004141"/>
    </source>
</evidence>
<evidence type="ECO:0000313" key="9">
    <source>
        <dbReference type="EMBL" id="OOO06473.1"/>
    </source>
</evidence>
<dbReference type="PANTHER" id="PTHR33048">
    <property type="entry name" value="PTH11-LIKE INTEGRAL MEMBRANE PROTEIN (AFU_ORTHOLOGUE AFUA_5G11245)"/>
    <property type="match status" value="1"/>
</dbReference>
<dbReference type="AlphaFoldDB" id="A0A1S9DBL9"/>
<feature type="transmembrane region" description="Helical" evidence="7">
    <location>
        <begin position="12"/>
        <end position="33"/>
    </location>
</feature>
<evidence type="ECO:0000313" key="10">
    <source>
        <dbReference type="Proteomes" id="UP000190312"/>
    </source>
</evidence>
<dbReference type="InterPro" id="IPR049326">
    <property type="entry name" value="Rhodopsin_dom_fungi"/>
</dbReference>
<dbReference type="GO" id="GO:0016020">
    <property type="term" value="C:membrane"/>
    <property type="evidence" value="ECO:0007669"/>
    <property type="project" value="UniProtKB-SubCell"/>
</dbReference>
<gene>
    <name evidence="9" type="ORF">OAory_01021340</name>
</gene>
<feature type="transmembrane region" description="Helical" evidence="7">
    <location>
        <begin position="87"/>
        <end position="111"/>
    </location>
</feature>
<evidence type="ECO:0000256" key="3">
    <source>
        <dbReference type="ARBA" id="ARBA00022989"/>
    </source>
</evidence>
<dbReference type="Proteomes" id="UP000190312">
    <property type="component" value="Unassembled WGS sequence"/>
</dbReference>
<evidence type="ECO:0000256" key="6">
    <source>
        <dbReference type="SAM" id="MobiDB-lite"/>
    </source>
</evidence>
<dbReference type="VEuPathDB" id="FungiDB:AO090026000765"/>
<reference evidence="9 10" key="1">
    <citation type="submission" date="2016-10" db="EMBL/GenBank/DDBJ databases">
        <title>Genome sequencing of Aspergillus oryzae BCC7051.</title>
        <authorList>
            <person name="Thammarongtham C."/>
            <person name="Vorapreeda T."/>
            <person name="Nookaew I."/>
            <person name="Srisuk T."/>
            <person name="Land M."/>
            <person name="Jeennor S."/>
            <person name="Laoteng K."/>
        </authorList>
    </citation>
    <scope>NUCLEOTIDE SEQUENCE [LARGE SCALE GENOMIC DNA]</scope>
    <source>
        <strain evidence="9 10">BCC7051</strain>
    </source>
</reference>
<protein>
    <recommendedName>
        <fullName evidence="8">Rhodopsin domain-containing protein</fullName>
    </recommendedName>
</protein>
<dbReference type="EMBL" id="MKZY01000008">
    <property type="protein sequence ID" value="OOO06473.1"/>
    <property type="molecule type" value="Genomic_DNA"/>
</dbReference>
<feature type="transmembrane region" description="Helical" evidence="7">
    <location>
        <begin position="123"/>
        <end position="145"/>
    </location>
</feature>
<dbReference type="OrthoDB" id="10017208at2759"/>
<keyword evidence="3 7" id="KW-1133">Transmembrane helix</keyword>
<proteinExistence type="inferred from homology"/>
<organism evidence="9 10">
    <name type="scientific">Aspergillus oryzae</name>
    <name type="common">Yellow koji mold</name>
    <dbReference type="NCBI Taxonomy" id="5062"/>
    <lineage>
        <taxon>Eukaryota</taxon>
        <taxon>Fungi</taxon>
        <taxon>Dikarya</taxon>
        <taxon>Ascomycota</taxon>
        <taxon>Pezizomycotina</taxon>
        <taxon>Eurotiomycetes</taxon>
        <taxon>Eurotiomycetidae</taxon>
        <taxon>Eurotiales</taxon>
        <taxon>Aspergillaceae</taxon>
        <taxon>Aspergillus</taxon>
        <taxon>Aspergillus subgen. Circumdati</taxon>
    </lineage>
</organism>
<name>A0A1S9DBL9_ASPOZ</name>
<sequence>MAIENTYWKNVLTVVPIVGAAIATLTYLLRLVSCRISTVGLRLEDLLMGIGLILSYCATAFVIYTAFNGVGVRTTLLPPDERHRIQFGSWMIQKFWAPSMAFVKISIIVFLQRILGTVPAFRIVSNCLIVFIALWAVVALLVNIFQCHPVQFYYDKTLQGGHCMHGQTKFFQAMGSIALVEDVIILLMPVPIVWRLKITLRQKIAVTIVFSLGGLVCIFSLMRLIEFRNFVVTDLASSSAKESIWTVLELDVAIICGCLPLLKPLLAGFLGTVKSISKGQSNSGTKLYFHTSGTHNHDGFHKISDPHGATASQSREVTTQSTRRGSSEIELQGIEVHTAIEKSANTRSSRVSANPSQSSGIETALKELKKTIAGQRSAATFACGGTITISRAGTGGGSGAVSTSPPVKVYWSVQEEMNAKKIVLPLNHASADSSPAALQQLASDCSPVTFRRGSQDILDPSFRQAGKMEPANFATTFHPADLRIITLIERILLPSVSNDKTITEGDRLTLTYNLYVTKPEPASKVIPSSLVEPWTLTIYGQLDALFHNPQFLPNGGVLGIYYARAYAHISKVANTNLPLTFKGSDLGLYSVLHALGETVSIQPVLEVDKGDYNWGHGLETEDGELVGEQLHPYHQSSSSTEYDPLDQIIRDEWPHSKMTGITWLTSQKHWEQALRYVAYGNEPSVETSYSTAAIFATIPNWNKRSSSQ</sequence>
<keyword evidence="2 7" id="KW-0812">Transmembrane</keyword>
<dbReference type="Pfam" id="PF20684">
    <property type="entry name" value="Fung_rhodopsin"/>
    <property type="match status" value="1"/>
</dbReference>
<evidence type="ECO:0000259" key="8">
    <source>
        <dbReference type="Pfam" id="PF20684"/>
    </source>
</evidence>
<feature type="transmembrane region" description="Helical" evidence="7">
    <location>
        <begin position="204"/>
        <end position="225"/>
    </location>
</feature>
<evidence type="ECO:0000256" key="4">
    <source>
        <dbReference type="ARBA" id="ARBA00023136"/>
    </source>
</evidence>
<feature type="domain" description="Rhodopsin" evidence="8">
    <location>
        <begin position="29"/>
        <end position="267"/>
    </location>
</feature>
<comment type="similarity">
    <text evidence="5">Belongs to the SAT4 family.</text>
</comment>
<feature type="transmembrane region" description="Helical" evidence="7">
    <location>
        <begin position="45"/>
        <end position="67"/>
    </location>
</feature>